<feature type="compositionally biased region" description="Polar residues" evidence="1">
    <location>
        <begin position="212"/>
        <end position="231"/>
    </location>
</feature>
<organism evidence="2 3">
    <name type="scientific">Orchesella dallaii</name>
    <dbReference type="NCBI Taxonomy" id="48710"/>
    <lineage>
        <taxon>Eukaryota</taxon>
        <taxon>Metazoa</taxon>
        <taxon>Ecdysozoa</taxon>
        <taxon>Arthropoda</taxon>
        <taxon>Hexapoda</taxon>
        <taxon>Collembola</taxon>
        <taxon>Entomobryomorpha</taxon>
        <taxon>Entomobryoidea</taxon>
        <taxon>Orchesellidae</taxon>
        <taxon>Orchesellinae</taxon>
        <taxon>Orchesella</taxon>
    </lineage>
</organism>
<gene>
    <name evidence="2" type="ORF">ODALV1_LOCUS5728</name>
</gene>
<comment type="caution">
    <text evidence="2">The sequence shown here is derived from an EMBL/GenBank/DDBJ whole genome shotgun (WGS) entry which is preliminary data.</text>
</comment>
<feature type="region of interest" description="Disordered" evidence="1">
    <location>
        <begin position="195"/>
        <end position="231"/>
    </location>
</feature>
<name>A0ABP1Q3N6_9HEXA</name>
<dbReference type="EMBL" id="CAXLJM020000018">
    <property type="protein sequence ID" value="CAL8084224.1"/>
    <property type="molecule type" value="Genomic_DNA"/>
</dbReference>
<feature type="compositionally biased region" description="Low complexity" evidence="1">
    <location>
        <begin position="123"/>
        <end position="137"/>
    </location>
</feature>
<dbReference type="InterPro" id="IPR027878">
    <property type="entry name" value="DUF4551"/>
</dbReference>
<feature type="compositionally biased region" description="Polar residues" evidence="1">
    <location>
        <begin position="301"/>
        <end position="314"/>
    </location>
</feature>
<feature type="compositionally biased region" description="Low complexity" evidence="1">
    <location>
        <begin position="283"/>
        <end position="292"/>
    </location>
</feature>
<evidence type="ECO:0000313" key="2">
    <source>
        <dbReference type="EMBL" id="CAL8084224.1"/>
    </source>
</evidence>
<reference evidence="2 3" key="1">
    <citation type="submission" date="2024-08" db="EMBL/GenBank/DDBJ databases">
        <authorList>
            <person name="Cucini C."/>
            <person name="Frati F."/>
        </authorList>
    </citation>
    <scope>NUCLEOTIDE SEQUENCE [LARGE SCALE GENOMIC DNA]</scope>
</reference>
<accession>A0ABP1Q3N6</accession>
<dbReference type="Pfam" id="PF15087">
    <property type="entry name" value="DUF4551"/>
    <property type="match status" value="2"/>
</dbReference>
<protein>
    <submittedName>
        <fullName evidence="2">Uncharacterized protein</fullName>
    </submittedName>
</protein>
<feature type="compositionally biased region" description="Basic and acidic residues" evidence="1">
    <location>
        <begin position="324"/>
        <end position="334"/>
    </location>
</feature>
<feature type="compositionally biased region" description="Polar residues" evidence="1">
    <location>
        <begin position="267"/>
        <end position="276"/>
    </location>
</feature>
<dbReference type="PANTHER" id="PTHR35354">
    <property type="entry name" value="RGD1561648"/>
    <property type="match status" value="1"/>
</dbReference>
<keyword evidence="3" id="KW-1185">Reference proteome</keyword>
<feature type="compositionally biased region" description="Polar residues" evidence="1">
    <location>
        <begin position="365"/>
        <end position="385"/>
    </location>
</feature>
<dbReference type="PANTHER" id="PTHR35354:SF1">
    <property type="entry name" value="RGD1561648"/>
    <property type="match status" value="1"/>
</dbReference>
<feature type="region of interest" description="Disordered" evidence="1">
    <location>
        <begin position="114"/>
        <end position="152"/>
    </location>
</feature>
<evidence type="ECO:0000256" key="1">
    <source>
        <dbReference type="SAM" id="MobiDB-lite"/>
    </source>
</evidence>
<feature type="region of interest" description="Disordered" evidence="1">
    <location>
        <begin position="267"/>
        <end position="334"/>
    </location>
</feature>
<sequence>MDLIDSSRWKKSKVESFIRRHLSRYQLGITRYYEMCMWDNKGTFIPRYAILMDSTLVVTENPPKTVLHTIPLSKIHDISLIADRHSFIKARTNKAYICQHVSIKFECINMKKKGEGGDDENSSKSSSINDSVSTDLSRASSPATIGTDGGEIYSNTSTILNSRVSEVSISPSPSSIDHSFISHAILTAYEPTIKGSIGTRHGKQSRSRERNASSTSAENSDNGYGTGSSSINPALKEWLEHSHRHSSAARTLPSKYGLEESDDRFTTASLSSQSLESMPPLISPSWVSSSSSGVEKDGNMRPNTWPGTLHTNSYDARLKGPKIGRGDAPKSPDIKDVLDARNRRIRSRKMRIERDREIQLQQLGPPSISVTPSTITDSVSVTDQTGSVGEGEDKKVKGKPLTKPQDKTEVLNLYFYQPDSEFLSELFLMWDRQRLKNTESQERESGSSFPKTLAVNKSIRAAERVLNLVAQDWVYYEEELSSSVSFPQKRLSMELGYTTFLQRVGFLHKCLMRYEHLKYLCWKNSVIISGLVRAMTMSVEPMKSNLIGDPLEIKQAFMDRVAVYAVVMDIFRSLYEACGVTWFKRRSGYGTGDNEFEEEGNIWQINSSWDSKLTIFDITRKLLSSVMLCPYLPKTCEIPEVSRCFCHITDPRKFVSARWLNHRDEDEHKIIKLLCTAHNASVALLFELLAVLHFLPSEVERNVVAKGIKNIDLERFIRLSVTQIINLLWSSRDTMSAPEAMLLYRQLWILTSLSKQDPIVLEFIRANFAEEFRYYVHPKGIKTRIPDQYTIKPRIIDLCEQFRANVEGKRKLNA</sequence>
<evidence type="ECO:0000313" key="3">
    <source>
        <dbReference type="Proteomes" id="UP001642540"/>
    </source>
</evidence>
<dbReference type="Proteomes" id="UP001642540">
    <property type="component" value="Unassembled WGS sequence"/>
</dbReference>
<proteinExistence type="predicted"/>
<feature type="region of interest" description="Disordered" evidence="1">
    <location>
        <begin position="365"/>
        <end position="401"/>
    </location>
</feature>